<dbReference type="Proteomes" id="UP001432039">
    <property type="component" value="Chromosome"/>
</dbReference>
<dbReference type="SUPFAM" id="SSF56349">
    <property type="entry name" value="DNA breaking-rejoining enzymes"/>
    <property type="match status" value="2"/>
</dbReference>
<dbReference type="RefSeq" id="WP_328965661.1">
    <property type="nucleotide sequence ID" value="NZ_CP108090.1"/>
</dbReference>
<dbReference type="PROSITE" id="PS51900">
    <property type="entry name" value="CB"/>
    <property type="match status" value="1"/>
</dbReference>
<evidence type="ECO:0000256" key="1">
    <source>
        <dbReference type="ARBA" id="ARBA00008857"/>
    </source>
</evidence>
<dbReference type="InterPro" id="IPR044068">
    <property type="entry name" value="CB"/>
</dbReference>
<dbReference type="InterPro" id="IPR004107">
    <property type="entry name" value="Integrase_SAM-like_N"/>
</dbReference>
<dbReference type="Gene3D" id="1.10.443.10">
    <property type="entry name" value="Intergrase catalytic core"/>
    <property type="match status" value="1"/>
</dbReference>
<evidence type="ECO:0000259" key="6">
    <source>
        <dbReference type="PROSITE" id="PS51898"/>
    </source>
</evidence>
<dbReference type="Pfam" id="PF02899">
    <property type="entry name" value="Phage_int_SAM_1"/>
    <property type="match status" value="1"/>
</dbReference>
<keyword evidence="2" id="KW-0229">DNA integration</keyword>
<dbReference type="PANTHER" id="PTHR30349">
    <property type="entry name" value="PHAGE INTEGRASE-RELATED"/>
    <property type="match status" value="1"/>
</dbReference>
<dbReference type="EMBL" id="CP108090">
    <property type="protein sequence ID" value="WUQ17441.1"/>
    <property type="molecule type" value="Genomic_DNA"/>
</dbReference>
<dbReference type="PANTHER" id="PTHR30349:SF64">
    <property type="entry name" value="PROPHAGE INTEGRASE INTD-RELATED"/>
    <property type="match status" value="1"/>
</dbReference>
<feature type="domain" description="Tyr recombinase" evidence="6">
    <location>
        <begin position="203"/>
        <end position="472"/>
    </location>
</feature>
<evidence type="ECO:0000256" key="3">
    <source>
        <dbReference type="ARBA" id="ARBA00023125"/>
    </source>
</evidence>
<sequence>MIVNAWRVRATAEDFTLPPDGPPFDLQLLTVNRAEWLHEVGLEAGTPFLVSPVFEYDVVLNCFFQSPGMRMRAVSTQFGYARDLAAFLTFLWVSRRGRGWREATEEDHLAYLAWRRRDGDGPRTSGATWNREVAGVDAFYRWAVRAGHLPTSPIPQVARRPRVGAQLSRRTADEQRPATYARDAGTVRVEWLPPFSYRVWRDVGVRGFDVAGLPRLGFRARWAARNATFCDVMVRTGLRLAEQCALTVFEVPWWTPEAGAYVRFWLPQAVAKGSSSRWTYVPAAVLRDVDDYRRWDRAEVVAQAQAAGRYARWRRPWVAEEPGRPWARRVGSTSRVKVEHLGASERRLLLVEGPAGLEPAMLWLGEGGQPLSVSAWKEMFAASNRRCTAAGVLLACHAHMLRHTFAVVTLEQLQRGHLAALAEQHPRQREHYTRVFGDPLDWVRRRLGHRSVVTTLVYLHTLAELEMETRMALVPSGWDLPVDVVDETAAVA</sequence>
<proteinExistence type="inferred from homology"/>
<keyword evidence="4" id="KW-0233">DNA recombination</keyword>
<evidence type="ECO:0000256" key="2">
    <source>
        <dbReference type="ARBA" id="ARBA00022908"/>
    </source>
</evidence>
<evidence type="ECO:0000313" key="9">
    <source>
        <dbReference type="Proteomes" id="UP001432039"/>
    </source>
</evidence>
<dbReference type="InterPro" id="IPR011010">
    <property type="entry name" value="DNA_brk_join_enz"/>
</dbReference>
<evidence type="ECO:0000259" key="7">
    <source>
        <dbReference type="PROSITE" id="PS51900"/>
    </source>
</evidence>
<protein>
    <submittedName>
        <fullName evidence="8">Site-specific integrase</fullName>
    </submittedName>
</protein>
<evidence type="ECO:0000256" key="5">
    <source>
        <dbReference type="PROSITE-ProRule" id="PRU01248"/>
    </source>
</evidence>
<gene>
    <name evidence="8" type="ORF">OG517_42085</name>
</gene>
<keyword evidence="3 5" id="KW-0238">DNA-binding</keyword>
<accession>A0ABZ1TR58</accession>
<comment type="similarity">
    <text evidence="1">Belongs to the 'phage' integrase family.</text>
</comment>
<reference evidence="8" key="1">
    <citation type="submission" date="2022-10" db="EMBL/GenBank/DDBJ databases">
        <title>The complete genomes of actinobacterial strains from the NBC collection.</title>
        <authorList>
            <person name="Joergensen T.S."/>
            <person name="Alvarez Arevalo M."/>
            <person name="Sterndorff E.B."/>
            <person name="Faurdal D."/>
            <person name="Vuksanovic O."/>
            <person name="Mourched A.-S."/>
            <person name="Charusanti P."/>
            <person name="Shaw S."/>
            <person name="Blin K."/>
            <person name="Weber T."/>
        </authorList>
    </citation>
    <scope>NUCLEOTIDE SEQUENCE</scope>
    <source>
        <strain evidence="8">NBC_00248</strain>
    </source>
</reference>
<name>A0ABZ1TR58_STRVG</name>
<dbReference type="InterPro" id="IPR050090">
    <property type="entry name" value="Tyrosine_recombinase_XerCD"/>
</dbReference>
<dbReference type="PROSITE" id="PS51898">
    <property type="entry name" value="TYR_RECOMBINASE"/>
    <property type="match status" value="1"/>
</dbReference>
<evidence type="ECO:0000256" key="4">
    <source>
        <dbReference type="ARBA" id="ARBA00023172"/>
    </source>
</evidence>
<dbReference type="CDD" id="cd00397">
    <property type="entry name" value="DNA_BRE_C"/>
    <property type="match status" value="1"/>
</dbReference>
<dbReference type="Gene3D" id="1.10.150.130">
    <property type="match status" value="1"/>
</dbReference>
<dbReference type="InterPro" id="IPR013762">
    <property type="entry name" value="Integrase-like_cat_sf"/>
</dbReference>
<feature type="domain" description="Core-binding (CB)" evidence="7">
    <location>
        <begin position="52"/>
        <end position="144"/>
    </location>
</feature>
<evidence type="ECO:0000313" key="8">
    <source>
        <dbReference type="EMBL" id="WUQ17441.1"/>
    </source>
</evidence>
<keyword evidence="9" id="KW-1185">Reference proteome</keyword>
<organism evidence="8 9">
    <name type="scientific">Streptomyces virginiae</name>
    <name type="common">Streptomyces cinnamonensis</name>
    <dbReference type="NCBI Taxonomy" id="1961"/>
    <lineage>
        <taxon>Bacteria</taxon>
        <taxon>Bacillati</taxon>
        <taxon>Actinomycetota</taxon>
        <taxon>Actinomycetes</taxon>
        <taxon>Kitasatosporales</taxon>
        <taxon>Streptomycetaceae</taxon>
        <taxon>Streptomyces</taxon>
    </lineage>
</organism>
<dbReference type="InterPro" id="IPR002104">
    <property type="entry name" value="Integrase_catalytic"/>
</dbReference>
<dbReference type="InterPro" id="IPR010998">
    <property type="entry name" value="Integrase_recombinase_N"/>
</dbReference>